<organism evidence="1 2">
    <name type="scientific">Paspalum notatum var. saurae</name>
    <dbReference type="NCBI Taxonomy" id="547442"/>
    <lineage>
        <taxon>Eukaryota</taxon>
        <taxon>Viridiplantae</taxon>
        <taxon>Streptophyta</taxon>
        <taxon>Embryophyta</taxon>
        <taxon>Tracheophyta</taxon>
        <taxon>Spermatophyta</taxon>
        <taxon>Magnoliopsida</taxon>
        <taxon>Liliopsida</taxon>
        <taxon>Poales</taxon>
        <taxon>Poaceae</taxon>
        <taxon>PACMAD clade</taxon>
        <taxon>Panicoideae</taxon>
        <taxon>Andropogonodae</taxon>
        <taxon>Paspaleae</taxon>
        <taxon>Paspalinae</taxon>
        <taxon>Paspalum</taxon>
    </lineage>
</organism>
<evidence type="ECO:0000313" key="2">
    <source>
        <dbReference type="Proteomes" id="UP001341281"/>
    </source>
</evidence>
<evidence type="ECO:0000313" key="1">
    <source>
        <dbReference type="EMBL" id="WVZ87231.1"/>
    </source>
</evidence>
<keyword evidence="2" id="KW-1185">Reference proteome</keyword>
<reference evidence="1 2" key="1">
    <citation type="submission" date="2024-02" db="EMBL/GenBank/DDBJ databases">
        <title>High-quality chromosome-scale genome assembly of Pensacola bahiagrass (Paspalum notatum Flugge var. saurae).</title>
        <authorList>
            <person name="Vega J.M."/>
            <person name="Podio M."/>
            <person name="Orjuela J."/>
            <person name="Siena L.A."/>
            <person name="Pessino S.C."/>
            <person name="Combes M.C."/>
            <person name="Mariac C."/>
            <person name="Albertini E."/>
            <person name="Pupilli F."/>
            <person name="Ortiz J.P.A."/>
            <person name="Leblanc O."/>
        </authorList>
    </citation>
    <scope>NUCLEOTIDE SEQUENCE [LARGE SCALE GENOMIC DNA]</scope>
    <source>
        <strain evidence="1">R1</strain>
        <tissue evidence="1">Leaf</tissue>
    </source>
</reference>
<dbReference type="AlphaFoldDB" id="A0AAQ3X6P1"/>
<sequence length="323" mass="36307">MENPKYIPEVVRPIVGGSESHGYQGSATYWAIPELSTTPFLPTPTQTMDMDMDIETSYISPEHKRHKRHVPSGERQSLLARRNKQFQATIARNLAAGTEDCEYVSGEGYNGIQPQLAKVINNESSGPCLGEVVATREGECMTAEGDNMMMRVSSLKKMREGYLFSGQDEEIDDSEIDGAQDDSDVCFDIPDPYDKVYSNIPEETHMLKLVANCGHCTAKKFEYEPPGFCCRSGKIKISSHDTPLELRRLWDSADANASHFRDNIRFFNGHFSFTSLYCCLDNMTTNMSDCGIYMFRAHGVMYHNIRSFGREAGAQHNEGWTDA</sequence>
<protein>
    <submittedName>
        <fullName evidence="1">Uncharacterized protein</fullName>
    </submittedName>
</protein>
<accession>A0AAQ3X6P1</accession>
<dbReference type="Proteomes" id="UP001341281">
    <property type="component" value="Chromosome 07"/>
</dbReference>
<name>A0AAQ3X6P1_PASNO</name>
<dbReference type="EMBL" id="CP144751">
    <property type="protein sequence ID" value="WVZ87231.1"/>
    <property type="molecule type" value="Genomic_DNA"/>
</dbReference>
<proteinExistence type="predicted"/>
<gene>
    <name evidence="1" type="ORF">U9M48_033904</name>
</gene>